<dbReference type="PANTHER" id="PTHR10625">
    <property type="entry name" value="HISTONE DEACETYLASE HDAC1-RELATED"/>
    <property type="match status" value="1"/>
</dbReference>
<evidence type="ECO:0000313" key="4">
    <source>
        <dbReference type="Proteomes" id="UP000784294"/>
    </source>
</evidence>
<dbReference type="GO" id="GO:0004407">
    <property type="term" value="F:histone deacetylase activity"/>
    <property type="evidence" value="ECO:0007669"/>
    <property type="project" value="TreeGrafter"/>
</dbReference>
<name>A0A448X774_9PLAT</name>
<feature type="transmembrane region" description="Helical" evidence="1">
    <location>
        <begin position="151"/>
        <end position="170"/>
    </location>
</feature>
<reference evidence="3" key="1">
    <citation type="submission" date="2018-11" db="EMBL/GenBank/DDBJ databases">
        <authorList>
            <consortium name="Pathogen Informatics"/>
        </authorList>
    </citation>
    <scope>NUCLEOTIDE SEQUENCE</scope>
</reference>
<evidence type="ECO:0000313" key="3">
    <source>
        <dbReference type="EMBL" id="VEL29899.1"/>
    </source>
</evidence>
<comment type="caution">
    <text evidence="3">The sequence shown here is derived from an EMBL/GenBank/DDBJ whole genome shotgun (WGS) entry which is preliminary data.</text>
</comment>
<sequence>MVAINWAGGWHHAKRSQASGFCYFNDIVLAIIRLLSFSDRLINNVISLKTDTSSILKGLGLRPSTPARILYIDLDLHHGDGVEEAFWICPRVVTFSIHHSALGFFPGTGCGILVAEPQSRFDHGPAEPASLRLHWPTGSGRGQHSAFNLPLSRFILICVYYLFILCVHLSPI</sequence>
<organism evidence="3 4">
    <name type="scientific">Protopolystoma xenopodis</name>
    <dbReference type="NCBI Taxonomy" id="117903"/>
    <lineage>
        <taxon>Eukaryota</taxon>
        <taxon>Metazoa</taxon>
        <taxon>Spiralia</taxon>
        <taxon>Lophotrochozoa</taxon>
        <taxon>Platyhelminthes</taxon>
        <taxon>Monogenea</taxon>
        <taxon>Polyopisthocotylea</taxon>
        <taxon>Polystomatidea</taxon>
        <taxon>Polystomatidae</taxon>
        <taxon>Protopolystoma</taxon>
    </lineage>
</organism>
<feature type="domain" description="Histone deacetylase" evidence="2">
    <location>
        <begin position="67"/>
        <end position="151"/>
    </location>
</feature>
<keyword evidence="4" id="KW-1185">Reference proteome</keyword>
<dbReference type="InterPro" id="IPR037138">
    <property type="entry name" value="His_deacetylse_dom_sf"/>
</dbReference>
<dbReference type="Proteomes" id="UP000784294">
    <property type="component" value="Unassembled WGS sequence"/>
</dbReference>
<evidence type="ECO:0000256" key="1">
    <source>
        <dbReference type="SAM" id="Phobius"/>
    </source>
</evidence>
<dbReference type="PANTHER" id="PTHR10625:SF10">
    <property type="entry name" value="HISTONE DEACETYLASE HDAC1"/>
    <property type="match status" value="1"/>
</dbReference>
<dbReference type="OrthoDB" id="73273at2759"/>
<accession>A0A448X774</accession>
<protein>
    <recommendedName>
        <fullName evidence="2">Histone deacetylase domain-containing protein</fullName>
    </recommendedName>
</protein>
<keyword evidence="1" id="KW-1133">Transmembrane helix</keyword>
<dbReference type="SUPFAM" id="SSF52768">
    <property type="entry name" value="Arginase/deacetylase"/>
    <property type="match status" value="1"/>
</dbReference>
<evidence type="ECO:0000259" key="2">
    <source>
        <dbReference type="Pfam" id="PF00850"/>
    </source>
</evidence>
<dbReference type="InterPro" id="IPR023696">
    <property type="entry name" value="Ureohydrolase_dom_sf"/>
</dbReference>
<proteinExistence type="predicted"/>
<keyword evidence="1" id="KW-0472">Membrane</keyword>
<dbReference type="Pfam" id="PF00850">
    <property type="entry name" value="Hist_deacetyl"/>
    <property type="match status" value="2"/>
</dbReference>
<dbReference type="Gene3D" id="3.40.800.20">
    <property type="entry name" value="Histone deacetylase domain"/>
    <property type="match status" value="1"/>
</dbReference>
<gene>
    <name evidence="3" type="ORF">PXEA_LOCUS23339</name>
</gene>
<dbReference type="AlphaFoldDB" id="A0A448X774"/>
<feature type="domain" description="Histone deacetylase" evidence="2">
    <location>
        <begin position="2"/>
        <end position="36"/>
    </location>
</feature>
<dbReference type="EMBL" id="CAAALY010107378">
    <property type="protein sequence ID" value="VEL29899.1"/>
    <property type="molecule type" value="Genomic_DNA"/>
</dbReference>
<keyword evidence="1" id="KW-0812">Transmembrane</keyword>
<dbReference type="InterPro" id="IPR023801">
    <property type="entry name" value="His_deacetylse_dom"/>
</dbReference>
<dbReference type="GO" id="GO:0040029">
    <property type="term" value="P:epigenetic regulation of gene expression"/>
    <property type="evidence" value="ECO:0007669"/>
    <property type="project" value="TreeGrafter"/>
</dbReference>